<dbReference type="InterPro" id="IPR020471">
    <property type="entry name" value="AKR"/>
</dbReference>
<proteinExistence type="inferred from homology"/>
<evidence type="ECO:0000256" key="3">
    <source>
        <dbReference type="ARBA" id="ARBA00023002"/>
    </source>
</evidence>
<dbReference type="Pfam" id="PF00248">
    <property type="entry name" value="Aldo_ket_red"/>
    <property type="match status" value="1"/>
</dbReference>
<dbReference type="PANTHER" id="PTHR43827">
    <property type="entry name" value="2,5-DIKETO-D-GLUCONIC ACID REDUCTASE"/>
    <property type="match status" value="1"/>
</dbReference>
<reference evidence="6" key="1">
    <citation type="submission" date="2016-10" db="EMBL/GenBank/DDBJ databases">
        <authorList>
            <person name="Varghese N."/>
            <person name="Submissions S."/>
        </authorList>
    </citation>
    <scope>NUCLEOTIDE SEQUENCE [LARGE SCALE GENOMIC DNA]</scope>
    <source>
        <strain evidence="6">CGMCC 1.10118</strain>
    </source>
</reference>
<dbReference type="Gene3D" id="3.20.20.100">
    <property type="entry name" value="NADP-dependent oxidoreductase domain"/>
    <property type="match status" value="1"/>
</dbReference>
<dbReference type="PANTHER" id="PTHR43827:SF3">
    <property type="entry name" value="NADP-DEPENDENT OXIDOREDUCTASE DOMAIN-CONTAINING PROTEIN"/>
    <property type="match status" value="1"/>
</dbReference>
<evidence type="ECO:0000256" key="1">
    <source>
        <dbReference type="ARBA" id="ARBA00007905"/>
    </source>
</evidence>
<dbReference type="InterPro" id="IPR023210">
    <property type="entry name" value="NADP_OxRdtase_dom"/>
</dbReference>
<dbReference type="RefSeq" id="WP_089766961.1">
    <property type="nucleotide sequence ID" value="NZ_FNPB01000005.1"/>
</dbReference>
<dbReference type="EMBL" id="FNPB01000005">
    <property type="protein sequence ID" value="SDY02020.1"/>
    <property type="molecule type" value="Genomic_DNA"/>
</dbReference>
<dbReference type="InterPro" id="IPR018170">
    <property type="entry name" value="Aldo/ket_reductase_CS"/>
</dbReference>
<evidence type="ECO:0000256" key="2">
    <source>
        <dbReference type="ARBA" id="ARBA00022857"/>
    </source>
</evidence>
<dbReference type="OrthoDB" id="275427at2157"/>
<evidence type="ECO:0000313" key="5">
    <source>
        <dbReference type="EMBL" id="SDY02020.1"/>
    </source>
</evidence>
<dbReference type="GO" id="GO:0016616">
    <property type="term" value="F:oxidoreductase activity, acting on the CH-OH group of donors, NAD or NADP as acceptor"/>
    <property type="evidence" value="ECO:0007669"/>
    <property type="project" value="UniProtKB-ARBA"/>
</dbReference>
<dbReference type="PRINTS" id="PR00069">
    <property type="entry name" value="ALDKETRDTASE"/>
</dbReference>
<protein>
    <submittedName>
        <fullName evidence="5">Aldo/keto reductase</fullName>
    </submittedName>
</protein>
<keyword evidence="3" id="KW-0560">Oxidoreductase</keyword>
<organism evidence="5 6">
    <name type="scientific">Halobellus clavatus</name>
    <dbReference type="NCBI Taxonomy" id="660517"/>
    <lineage>
        <taxon>Archaea</taxon>
        <taxon>Methanobacteriati</taxon>
        <taxon>Methanobacteriota</taxon>
        <taxon>Stenosarchaea group</taxon>
        <taxon>Halobacteria</taxon>
        <taxon>Halobacteriales</taxon>
        <taxon>Haloferacaceae</taxon>
        <taxon>Halobellus</taxon>
    </lineage>
</organism>
<sequence>MDFPPIGLGTYDLTDPETCERAVAAAVDDGYEHVDTAQGYNNEAIVARGLERADRDADEVLLATKLETGNLGFDDVVATARESAERLGVDTIDLLYVHWPINTYDPAETLPALDQLVADGLVERVGLSNFRPDQLETAIDRLDAPVAAHQVEMHPLLPQPDLHRLALDEGHQLVAYCPIARNEVADVPQIADIAAAHDATPAQVSLAWLDAKDQVTPIPRSSAPEHIRENHAALDLDLTPEEIATIDGIDRQHRIVDFDAAPWNQ</sequence>
<dbReference type="PIRSF" id="PIRSF000097">
    <property type="entry name" value="AKR"/>
    <property type="match status" value="1"/>
</dbReference>
<comment type="similarity">
    <text evidence="1">Belongs to the aldo/keto reductase family.</text>
</comment>
<dbReference type="SUPFAM" id="SSF51430">
    <property type="entry name" value="NAD(P)-linked oxidoreductase"/>
    <property type="match status" value="1"/>
</dbReference>
<evidence type="ECO:0000313" key="6">
    <source>
        <dbReference type="Proteomes" id="UP000199170"/>
    </source>
</evidence>
<dbReference type="AlphaFoldDB" id="A0A1H3GG18"/>
<dbReference type="InterPro" id="IPR036812">
    <property type="entry name" value="NAD(P)_OxRdtase_dom_sf"/>
</dbReference>
<keyword evidence="2" id="KW-0521">NADP</keyword>
<dbReference type="STRING" id="660517.SAMN04487946_105140"/>
<dbReference type="PROSITE" id="PS00062">
    <property type="entry name" value="ALDOKETO_REDUCTASE_2"/>
    <property type="match status" value="1"/>
</dbReference>
<name>A0A1H3GG18_9EURY</name>
<keyword evidence="6" id="KW-1185">Reference proteome</keyword>
<evidence type="ECO:0000259" key="4">
    <source>
        <dbReference type="Pfam" id="PF00248"/>
    </source>
</evidence>
<gene>
    <name evidence="5" type="ORF">SAMN04487946_105140</name>
</gene>
<accession>A0A1H3GG18</accession>
<feature type="domain" description="NADP-dependent oxidoreductase" evidence="4">
    <location>
        <begin position="5"/>
        <end position="250"/>
    </location>
</feature>
<dbReference type="Proteomes" id="UP000199170">
    <property type="component" value="Unassembled WGS sequence"/>
</dbReference>